<dbReference type="InterPro" id="IPR036249">
    <property type="entry name" value="Thioredoxin-like_sf"/>
</dbReference>
<feature type="active site" evidence="4">
    <location>
        <position position="55"/>
    </location>
</feature>
<dbReference type="AlphaFoldDB" id="A0A520MT37"/>
<evidence type="ECO:0000256" key="4">
    <source>
        <dbReference type="PIRSR" id="PIRSR000303-1"/>
    </source>
</evidence>
<evidence type="ECO:0000256" key="2">
    <source>
        <dbReference type="ARBA" id="ARBA00022559"/>
    </source>
</evidence>
<dbReference type="Gene3D" id="3.40.30.10">
    <property type="entry name" value="Glutaredoxin"/>
    <property type="match status" value="1"/>
</dbReference>
<organism evidence="6 7">
    <name type="scientific">SAR86 cluster bacterium</name>
    <dbReference type="NCBI Taxonomy" id="2030880"/>
    <lineage>
        <taxon>Bacteria</taxon>
        <taxon>Pseudomonadati</taxon>
        <taxon>Pseudomonadota</taxon>
        <taxon>Gammaproteobacteria</taxon>
        <taxon>SAR86 cluster</taxon>
    </lineage>
</organism>
<sequence>MNKILFLFFLFFGLQASGCNDLLDTDVKILNEKEFKNLCEYSDHTILVVNTASKCGFTYQYEQLETLQRRFKDKKFTVLGFPSRNFMGQEFNDEEKVSEFCKATFDITFPLFSIANLKNSTNHPFYKKLYKLTRERPSWNFHKYLITPAGEIKSFSHRIDPEDEQIVSAIQDSINL</sequence>
<dbReference type="CDD" id="cd00340">
    <property type="entry name" value="GSH_Peroxidase"/>
    <property type="match status" value="1"/>
</dbReference>
<proteinExistence type="inferred from homology"/>
<dbReference type="SUPFAM" id="SSF52833">
    <property type="entry name" value="Thioredoxin-like"/>
    <property type="match status" value="1"/>
</dbReference>
<evidence type="ECO:0000256" key="3">
    <source>
        <dbReference type="ARBA" id="ARBA00023002"/>
    </source>
</evidence>
<reference evidence="6 7" key="1">
    <citation type="submission" date="2019-02" db="EMBL/GenBank/DDBJ databases">
        <title>Prokaryotic population dynamics and viral predation in marine succession experiment using metagenomics: the confinement effect.</title>
        <authorList>
            <person name="Haro-Moreno J.M."/>
            <person name="Rodriguez-Valera F."/>
            <person name="Lopez-Perez M."/>
        </authorList>
    </citation>
    <scope>NUCLEOTIDE SEQUENCE [LARGE SCALE GENOMIC DNA]</scope>
    <source>
        <strain evidence="6">MED-G166</strain>
    </source>
</reference>
<accession>A0A520MT37</accession>
<dbReference type="PROSITE" id="PS51355">
    <property type="entry name" value="GLUTATHIONE_PEROXID_3"/>
    <property type="match status" value="1"/>
</dbReference>
<protein>
    <recommendedName>
        <fullName evidence="5">Glutathione peroxidase</fullName>
    </recommendedName>
</protein>
<dbReference type="EMBL" id="SHBL01000008">
    <property type="protein sequence ID" value="RZO24383.1"/>
    <property type="molecule type" value="Genomic_DNA"/>
</dbReference>
<dbReference type="InterPro" id="IPR000889">
    <property type="entry name" value="Glutathione_peroxidase"/>
</dbReference>
<evidence type="ECO:0000313" key="7">
    <source>
        <dbReference type="Proteomes" id="UP000320146"/>
    </source>
</evidence>
<keyword evidence="3 5" id="KW-0560">Oxidoreductase</keyword>
<comment type="caution">
    <text evidence="6">The sequence shown here is derived from an EMBL/GenBank/DDBJ whole genome shotgun (WGS) entry which is preliminary data.</text>
</comment>
<dbReference type="PRINTS" id="PR01011">
    <property type="entry name" value="GLUTPROXDASE"/>
</dbReference>
<comment type="similarity">
    <text evidence="1 5">Belongs to the glutathione peroxidase family.</text>
</comment>
<dbReference type="InterPro" id="IPR029759">
    <property type="entry name" value="GPX_AS"/>
</dbReference>
<dbReference type="PANTHER" id="PTHR11592">
    <property type="entry name" value="GLUTATHIONE PEROXIDASE"/>
    <property type="match status" value="1"/>
</dbReference>
<dbReference type="PIRSF" id="PIRSF000303">
    <property type="entry name" value="Glutathion_perox"/>
    <property type="match status" value="1"/>
</dbReference>
<dbReference type="GO" id="GO:0004601">
    <property type="term" value="F:peroxidase activity"/>
    <property type="evidence" value="ECO:0007669"/>
    <property type="project" value="UniProtKB-KW"/>
</dbReference>
<name>A0A520MT37_9GAMM</name>
<gene>
    <name evidence="6" type="ORF">EVA99_01620</name>
</gene>
<evidence type="ECO:0000313" key="6">
    <source>
        <dbReference type="EMBL" id="RZO24383.1"/>
    </source>
</evidence>
<dbReference type="GO" id="GO:0034599">
    <property type="term" value="P:cellular response to oxidative stress"/>
    <property type="evidence" value="ECO:0007669"/>
    <property type="project" value="TreeGrafter"/>
</dbReference>
<dbReference type="PANTHER" id="PTHR11592:SF78">
    <property type="entry name" value="GLUTATHIONE PEROXIDASE"/>
    <property type="match status" value="1"/>
</dbReference>
<evidence type="ECO:0000256" key="5">
    <source>
        <dbReference type="RuleBase" id="RU000499"/>
    </source>
</evidence>
<evidence type="ECO:0000256" key="1">
    <source>
        <dbReference type="ARBA" id="ARBA00006926"/>
    </source>
</evidence>
<keyword evidence="2 5" id="KW-0575">Peroxidase</keyword>
<dbReference type="PROSITE" id="PS00460">
    <property type="entry name" value="GLUTATHIONE_PEROXID_1"/>
    <property type="match status" value="1"/>
</dbReference>
<dbReference type="Proteomes" id="UP000320146">
    <property type="component" value="Unassembled WGS sequence"/>
</dbReference>
<dbReference type="Pfam" id="PF00255">
    <property type="entry name" value="GSHPx"/>
    <property type="match status" value="1"/>
</dbReference>